<protein>
    <recommendedName>
        <fullName evidence="3">Lipoprotein</fullName>
    </recommendedName>
</protein>
<dbReference type="PROSITE" id="PS51257">
    <property type="entry name" value="PROKAR_LIPOPROTEIN"/>
    <property type="match status" value="1"/>
</dbReference>
<sequence>MRVKYLISLLIVTIVTGCTSIKSSHEISLDKIEGRKILIVNYNRNEIQSVEVRNIFLDSGVPYYVEPGEYRLSYTETPMIRGIMDFSFKRGKGDNGNGGGRSHLERNMTTTKIINVQDDTVVDLVGNKFEISVGGRINSKKSF</sequence>
<keyword evidence="2" id="KW-1185">Reference proteome</keyword>
<accession>A0ABM6U4C5</accession>
<reference evidence="2" key="1">
    <citation type="journal article" date="2018" name="MSphere">
        <title>Fusobacterium Genomics Using MinION and Illumina Sequencing Enables Genome Completion and Correction.</title>
        <authorList>
            <person name="Todd S.M."/>
            <person name="Settlage R.E."/>
            <person name="Lahmers K.K."/>
            <person name="Slade D.J."/>
        </authorList>
    </citation>
    <scope>NUCLEOTIDE SEQUENCE [LARGE SCALE GENOMIC DNA]</scope>
    <source>
        <strain evidence="2">ATCC 27725</strain>
    </source>
</reference>
<proteinExistence type="predicted"/>
<evidence type="ECO:0000313" key="2">
    <source>
        <dbReference type="Proteomes" id="UP000241238"/>
    </source>
</evidence>
<evidence type="ECO:0008006" key="3">
    <source>
        <dbReference type="Google" id="ProtNLM"/>
    </source>
</evidence>
<dbReference type="Proteomes" id="UP000241238">
    <property type="component" value="Chromosome"/>
</dbReference>
<dbReference type="RefSeq" id="WP_005946909.1">
    <property type="nucleotide sequence ID" value="NZ_CP028103.1"/>
</dbReference>
<dbReference type="EMBL" id="CP028103">
    <property type="protein sequence ID" value="AVQ31158.1"/>
    <property type="molecule type" value="Genomic_DNA"/>
</dbReference>
<gene>
    <name evidence="1" type="ORF">C4N18_08000</name>
</gene>
<name>A0ABM6U4C5_FUSVA</name>
<organism evidence="1 2">
    <name type="scientific">Fusobacterium varium ATCC 27725</name>
    <dbReference type="NCBI Taxonomy" id="469618"/>
    <lineage>
        <taxon>Bacteria</taxon>
        <taxon>Fusobacteriati</taxon>
        <taxon>Fusobacteriota</taxon>
        <taxon>Fusobacteriia</taxon>
        <taxon>Fusobacteriales</taxon>
        <taxon>Fusobacteriaceae</taxon>
        <taxon>Fusobacterium</taxon>
    </lineage>
</organism>
<evidence type="ECO:0000313" key="1">
    <source>
        <dbReference type="EMBL" id="AVQ31158.1"/>
    </source>
</evidence>
<dbReference type="GeneID" id="77467932"/>